<sequence>MKYLDEYRDPVLARRLLAELTATATRPWRIMEVCGGQTHTLVRQGIDELLPAGIRMIHGPGCPVCVTPLETLDRAMAIANRPGTVLTSFGDMLRVPGSTTDLLTLRAHGADVRVVYSPMDAVQLAVQLPDKDVVFLAVGFETTAPANAMAVLHAARLGLTNFSVIVSHVLVPPAMTALLDDPDCEVQAFLAAGHVCAVMGWSAYEPIADRYRVPIVVTGFEPLDLLEGVLMAVRQLERGRHLVENQYVRAVRRDGNPEAQDAISRVFRVTDRAWRGIGTLPRSGLEFTSPYERFDAARRFDVADLHPEEDPECIAGAVLTGAARPTDCGAYATRCTPRTPLGAPMVSAEGTCAAYYSAGRVPHASPERPGEAARQRFTARTSSGRSTP</sequence>
<dbReference type="PANTHER" id="PTHR30149:SF0">
    <property type="entry name" value="HYDROGENASE MATURATION FACTOR HYPD"/>
    <property type="match status" value="1"/>
</dbReference>
<evidence type="ECO:0000256" key="1">
    <source>
        <dbReference type="ARBA" id="ARBA00007888"/>
    </source>
</evidence>
<keyword evidence="2" id="KW-0479">Metal-binding</keyword>
<dbReference type="Pfam" id="PF01924">
    <property type="entry name" value="HypD"/>
    <property type="match status" value="1"/>
</dbReference>
<dbReference type="Proteomes" id="UP001352223">
    <property type="component" value="Unassembled WGS sequence"/>
</dbReference>
<dbReference type="Gene3D" id="6.10.20.100">
    <property type="match status" value="1"/>
</dbReference>
<feature type="compositionally biased region" description="Basic and acidic residues" evidence="4">
    <location>
        <begin position="365"/>
        <end position="374"/>
    </location>
</feature>
<organism evidence="5 6">
    <name type="scientific">Streptomyces kunmingensis</name>
    <dbReference type="NCBI Taxonomy" id="68225"/>
    <lineage>
        <taxon>Bacteria</taxon>
        <taxon>Bacillati</taxon>
        <taxon>Actinomycetota</taxon>
        <taxon>Actinomycetes</taxon>
        <taxon>Kitasatosporales</taxon>
        <taxon>Streptomycetaceae</taxon>
        <taxon>Streptomyces</taxon>
    </lineage>
</organism>
<evidence type="ECO:0000256" key="3">
    <source>
        <dbReference type="ARBA" id="ARBA00023004"/>
    </source>
</evidence>
<protein>
    <submittedName>
        <fullName evidence="5">Hydrogenase formation protein HypD</fullName>
    </submittedName>
</protein>
<dbReference type="Gene3D" id="3.40.50.11740">
    <property type="entry name" value="HypD, alpha/beta domain 2"/>
    <property type="match status" value="2"/>
</dbReference>
<proteinExistence type="inferred from homology"/>
<feature type="compositionally biased region" description="Polar residues" evidence="4">
    <location>
        <begin position="378"/>
        <end position="388"/>
    </location>
</feature>
<dbReference type="EMBL" id="JAOZYB010000168">
    <property type="protein sequence ID" value="MEB3962699.1"/>
    <property type="molecule type" value="Genomic_DNA"/>
</dbReference>
<evidence type="ECO:0000313" key="5">
    <source>
        <dbReference type="EMBL" id="MEB3962699.1"/>
    </source>
</evidence>
<reference evidence="5 6" key="1">
    <citation type="submission" date="2022-10" db="EMBL/GenBank/DDBJ databases">
        <authorList>
            <person name="Xie J."/>
            <person name="Shen N."/>
        </authorList>
    </citation>
    <scope>NUCLEOTIDE SEQUENCE [LARGE SCALE GENOMIC DNA]</scope>
    <source>
        <strain evidence="5 6">DSM 41681</strain>
    </source>
</reference>
<gene>
    <name evidence="5" type="primary">hypD</name>
    <name evidence="5" type="ORF">OKJ48_20960</name>
</gene>
<comment type="caution">
    <text evidence="5">The sequence shown here is derived from an EMBL/GenBank/DDBJ whole genome shotgun (WGS) entry which is preliminary data.</text>
</comment>
<dbReference type="PANTHER" id="PTHR30149">
    <property type="entry name" value="HYDROGENASE PROTEIN ASSEMBLY PROTEIN HYPD"/>
    <property type="match status" value="1"/>
</dbReference>
<evidence type="ECO:0000256" key="4">
    <source>
        <dbReference type="SAM" id="MobiDB-lite"/>
    </source>
</evidence>
<dbReference type="RefSeq" id="WP_324770280.1">
    <property type="nucleotide sequence ID" value="NZ_BAAATS010000067.1"/>
</dbReference>
<evidence type="ECO:0000256" key="2">
    <source>
        <dbReference type="ARBA" id="ARBA00022723"/>
    </source>
</evidence>
<keyword evidence="3" id="KW-0408">Iron</keyword>
<dbReference type="PIRSF" id="PIRSF005622">
    <property type="entry name" value="Hydrgn_mat_hypD"/>
    <property type="match status" value="1"/>
</dbReference>
<dbReference type="NCBIfam" id="TIGR00075">
    <property type="entry name" value="hypD"/>
    <property type="match status" value="1"/>
</dbReference>
<accession>A0ABU6CD96</accession>
<dbReference type="InterPro" id="IPR042244">
    <property type="entry name" value="HypD_2_sf"/>
</dbReference>
<dbReference type="InterPro" id="IPR042243">
    <property type="entry name" value="HypD_1"/>
</dbReference>
<comment type="similarity">
    <text evidence="1">Belongs to the HypD family.</text>
</comment>
<keyword evidence="6" id="KW-1185">Reference proteome</keyword>
<evidence type="ECO:0000313" key="6">
    <source>
        <dbReference type="Proteomes" id="UP001352223"/>
    </source>
</evidence>
<dbReference type="InterPro" id="IPR002780">
    <property type="entry name" value="Hyd_form_HypD"/>
</dbReference>
<feature type="region of interest" description="Disordered" evidence="4">
    <location>
        <begin position="361"/>
        <end position="388"/>
    </location>
</feature>
<name>A0ABU6CD96_9ACTN</name>